<proteinExistence type="predicted"/>
<gene>
    <name evidence="1" type="ORF">KUCAC02_015837</name>
</gene>
<protein>
    <submittedName>
        <fullName evidence="1">Uncharacterized protein</fullName>
    </submittedName>
</protein>
<evidence type="ECO:0000313" key="2">
    <source>
        <dbReference type="Proteomes" id="UP001057452"/>
    </source>
</evidence>
<evidence type="ECO:0000313" key="1">
    <source>
        <dbReference type="EMBL" id="KAI4832897.1"/>
    </source>
</evidence>
<dbReference type="Proteomes" id="UP001057452">
    <property type="component" value="Chromosome 1"/>
</dbReference>
<keyword evidence="2" id="KW-1185">Reference proteome</keyword>
<reference evidence="1" key="1">
    <citation type="submission" date="2022-05" db="EMBL/GenBank/DDBJ databases">
        <title>Chromosome-level genome of Chaenocephalus aceratus.</title>
        <authorList>
            <person name="Park H."/>
        </authorList>
    </citation>
    <scope>NUCLEOTIDE SEQUENCE</scope>
    <source>
        <strain evidence="1">KU_202001</strain>
    </source>
</reference>
<sequence length="153" mass="16351">MFPASARPQCVLISIQVLGSSLLCLKAGGSSRPAHPASSRYQRPAQGSALPRGPPTNTASSSSSSSYSFSSSCTEAGPSAEETPLTLSCYCRCRSPVCTPLQPASRKIDPRSSPVGLTQLHHGGIRRPTDEERSRKPSVSAGNQQREIFYHRH</sequence>
<accession>A0ACB9Y0I0</accession>
<comment type="caution">
    <text evidence="1">The sequence shown here is derived from an EMBL/GenBank/DDBJ whole genome shotgun (WGS) entry which is preliminary data.</text>
</comment>
<organism evidence="1 2">
    <name type="scientific">Chaenocephalus aceratus</name>
    <name type="common">Blackfin icefish</name>
    <name type="synonym">Chaenichthys aceratus</name>
    <dbReference type="NCBI Taxonomy" id="36190"/>
    <lineage>
        <taxon>Eukaryota</taxon>
        <taxon>Metazoa</taxon>
        <taxon>Chordata</taxon>
        <taxon>Craniata</taxon>
        <taxon>Vertebrata</taxon>
        <taxon>Euteleostomi</taxon>
        <taxon>Actinopterygii</taxon>
        <taxon>Neopterygii</taxon>
        <taxon>Teleostei</taxon>
        <taxon>Neoteleostei</taxon>
        <taxon>Acanthomorphata</taxon>
        <taxon>Eupercaria</taxon>
        <taxon>Perciformes</taxon>
        <taxon>Notothenioidei</taxon>
        <taxon>Channichthyidae</taxon>
        <taxon>Chaenocephalus</taxon>
    </lineage>
</organism>
<dbReference type="EMBL" id="CM043785">
    <property type="protein sequence ID" value="KAI4832897.1"/>
    <property type="molecule type" value="Genomic_DNA"/>
</dbReference>
<name>A0ACB9Y0I0_CHAAC</name>